<dbReference type="InterPro" id="IPR018062">
    <property type="entry name" value="HTH_AraC-typ_CS"/>
</dbReference>
<dbReference type="PANTHER" id="PTHR47893:SF1">
    <property type="entry name" value="REGULATORY PROTEIN PCHR"/>
    <property type="match status" value="1"/>
</dbReference>
<dbReference type="SUPFAM" id="SSF46689">
    <property type="entry name" value="Homeodomain-like"/>
    <property type="match status" value="2"/>
</dbReference>
<keyword evidence="2" id="KW-0238">DNA-binding</keyword>
<organism evidence="5 6">
    <name type="scientific">Thalassospira alkalitolerans</name>
    <dbReference type="NCBI Taxonomy" id="1293890"/>
    <lineage>
        <taxon>Bacteria</taxon>
        <taxon>Pseudomonadati</taxon>
        <taxon>Pseudomonadota</taxon>
        <taxon>Alphaproteobacteria</taxon>
        <taxon>Rhodospirillales</taxon>
        <taxon>Thalassospiraceae</taxon>
        <taxon>Thalassospira</taxon>
    </lineage>
</organism>
<protein>
    <submittedName>
        <fullName evidence="5">AraC family transcriptional regulator</fullName>
    </submittedName>
</protein>
<evidence type="ECO:0000256" key="1">
    <source>
        <dbReference type="ARBA" id="ARBA00023015"/>
    </source>
</evidence>
<keyword evidence="3" id="KW-0804">Transcription</keyword>
<name>A0A1Y2L8A6_9PROT</name>
<keyword evidence="1" id="KW-0805">Transcription regulation</keyword>
<dbReference type="InterPro" id="IPR053142">
    <property type="entry name" value="PchR_regulatory_protein"/>
</dbReference>
<dbReference type="STRING" id="1293890.TALK_16800"/>
<evidence type="ECO:0000313" key="5">
    <source>
        <dbReference type="EMBL" id="OSQ46276.1"/>
    </source>
</evidence>
<evidence type="ECO:0000313" key="6">
    <source>
        <dbReference type="Proteomes" id="UP000193396"/>
    </source>
</evidence>
<evidence type="ECO:0000256" key="2">
    <source>
        <dbReference type="ARBA" id="ARBA00023125"/>
    </source>
</evidence>
<dbReference type="InterPro" id="IPR018060">
    <property type="entry name" value="HTH_AraC"/>
</dbReference>
<dbReference type="OrthoDB" id="6670788at2"/>
<dbReference type="GO" id="GO:0003700">
    <property type="term" value="F:DNA-binding transcription factor activity"/>
    <property type="evidence" value="ECO:0007669"/>
    <property type="project" value="InterPro"/>
</dbReference>
<dbReference type="InterPro" id="IPR009057">
    <property type="entry name" value="Homeodomain-like_sf"/>
</dbReference>
<accession>A0A1Y2L8A6</accession>
<dbReference type="GO" id="GO:0043565">
    <property type="term" value="F:sequence-specific DNA binding"/>
    <property type="evidence" value="ECO:0007669"/>
    <property type="project" value="InterPro"/>
</dbReference>
<dbReference type="Proteomes" id="UP000193396">
    <property type="component" value="Unassembled WGS sequence"/>
</dbReference>
<sequence length="322" mass="35835">MTRKETISACQIEQLGSELTPAHEDLVRHRPLMCGRLSNDNYQSFMNIHTTNTVAMRDAAVSNAVGASVTVAIVLKGRVCGTFKDVPFDFDAREQPVGFVWALSQPVLLSRQINRGEDVSKVMVSVKFDWVRHRVETGGEQYRAISDFIHAGIAIHQWQPSRRAIALADQLLYPHTEDPLFRDLYAESRGLEIFAEALGSLHGERADGEAGHEPDPLDQHCKAQEIRDYVTCHILDDLTLTDLSLSLGMSIANLQRVFKNAYGTTIKDFMRESRLIAARDAMEKDGLTIGQAAWLAGYSSPANFATAFKRVFGISPSDARDR</sequence>
<gene>
    <name evidence="5" type="ORF">TALK_16800</name>
</gene>
<evidence type="ECO:0000256" key="3">
    <source>
        <dbReference type="ARBA" id="ARBA00023163"/>
    </source>
</evidence>
<dbReference type="SMART" id="SM00342">
    <property type="entry name" value="HTH_ARAC"/>
    <property type="match status" value="1"/>
</dbReference>
<comment type="caution">
    <text evidence="5">The sequence shown here is derived from an EMBL/GenBank/DDBJ whole genome shotgun (WGS) entry which is preliminary data.</text>
</comment>
<reference evidence="5 6" key="1">
    <citation type="submission" date="2014-03" db="EMBL/GenBank/DDBJ databases">
        <title>The draft genome sequence of Thalassospira alkalitolerans JCM 18968.</title>
        <authorList>
            <person name="Lai Q."/>
            <person name="Shao Z."/>
        </authorList>
    </citation>
    <scope>NUCLEOTIDE SEQUENCE [LARGE SCALE GENOMIC DNA]</scope>
    <source>
        <strain evidence="5 6">JCM 18968</strain>
    </source>
</reference>
<keyword evidence="6" id="KW-1185">Reference proteome</keyword>
<dbReference type="PROSITE" id="PS00041">
    <property type="entry name" value="HTH_ARAC_FAMILY_1"/>
    <property type="match status" value="1"/>
</dbReference>
<proteinExistence type="predicted"/>
<dbReference type="AlphaFoldDB" id="A0A1Y2L8A6"/>
<evidence type="ECO:0000259" key="4">
    <source>
        <dbReference type="PROSITE" id="PS01124"/>
    </source>
</evidence>
<dbReference type="PROSITE" id="PS01124">
    <property type="entry name" value="HTH_ARAC_FAMILY_2"/>
    <property type="match status" value="1"/>
</dbReference>
<dbReference type="PANTHER" id="PTHR47893">
    <property type="entry name" value="REGULATORY PROTEIN PCHR"/>
    <property type="match status" value="1"/>
</dbReference>
<feature type="domain" description="HTH araC/xylS-type" evidence="4">
    <location>
        <begin position="224"/>
        <end position="322"/>
    </location>
</feature>
<dbReference type="Pfam" id="PF12833">
    <property type="entry name" value="HTH_18"/>
    <property type="match status" value="1"/>
</dbReference>
<dbReference type="EMBL" id="JFKB01000012">
    <property type="protein sequence ID" value="OSQ46276.1"/>
    <property type="molecule type" value="Genomic_DNA"/>
</dbReference>
<dbReference type="Gene3D" id="1.10.10.60">
    <property type="entry name" value="Homeodomain-like"/>
    <property type="match status" value="1"/>
</dbReference>